<evidence type="ECO:0000313" key="3">
    <source>
        <dbReference type="Proteomes" id="UP001589810"/>
    </source>
</evidence>
<sequence length="312" mass="32721">MRVLLAGATGVIGRELLPLLRKAGHHVTALARGASHDVDADAVVAADLLDGPGLTAAVVEARPEVVVHQVTALRPVSGDTRWEVFGRTAHVRRVGTANLVDAARAAGARRIVAQSIAFATAPVGDPVLDENAPLYVNAPDATWALTVQAVAALEDTVLGAGDLSPIVLRYGSLYGQYTLYDASGAIGQAVHLGRLPLVGDGAGLTSFVTVRDAALATVLAVDHPTTGVFNIVDDRPAAARDWLPGYADLLGAPEPKRIPVDLGERLLGWYGAYQQTRQRGASNAKARLELAWRPTVPTWADGLCQALPEVAR</sequence>
<dbReference type="PANTHER" id="PTHR48079:SF6">
    <property type="entry name" value="NAD(P)-BINDING DOMAIN-CONTAINING PROTEIN-RELATED"/>
    <property type="match status" value="1"/>
</dbReference>
<proteinExistence type="predicted"/>
<dbReference type="SUPFAM" id="SSF51735">
    <property type="entry name" value="NAD(P)-binding Rossmann-fold domains"/>
    <property type="match status" value="1"/>
</dbReference>
<accession>A0ABV6MKJ4</accession>
<reference evidence="2 3" key="1">
    <citation type="submission" date="2024-09" db="EMBL/GenBank/DDBJ databases">
        <authorList>
            <person name="Sun Q."/>
            <person name="Mori K."/>
        </authorList>
    </citation>
    <scope>NUCLEOTIDE SEQUENCE [LARGE SCALE GENOMIC DNA]</scope>
    <source>
        <strain evidence="2 3">TBRC 1432</strain>
    </source>
</reference>
<dbReference type="Pfam" id="PF01370">
    <property type="entry name" value="Epimerase"/>
    <property type="match status" value="1"/>
</dbReference>
<organism evidence="2 3">
    <name type="scientific">Kutzneria chonburiensis</name>
    <dbReference type="NCBI Taxonomy" id="1483604"/>
    <lineage>
        <taxon>Bacteria</taxon>
        <taxon>Bacillati</taxon>
        <taxon>Actinomycetota</taxon>
        <taxon>Actinomycetes</taxon>
        <taxon>Pseudonocardiales</taxon>
        <taxon>Pseudonocardiaceae</taxon>
        <taxon>Kutzneria</taxon>
    </lineage>
</organism>
<dbReference type="InterPro" id="IPR036291">
    <property type="entry name" value="NAD(P)-bd_dom_sf"/>
</dbReference>
<name>A0ABV6MKJ4_9PSEU</name>
<dbReference type="PANTHER" id="PTHR48079">
    <property type="entry name" value="PROTEIN YEEZ"/>
    <property type="match status" value="1"/>
</dbReference>
<dbReference type="Proteomes" id="UP001589810">
    <property type="component" value="Unassembled WGS sequence"/>
</dbReference>
<dbReference type="RefSeq" id="WP_273939181.1">
    <property type="nucleotide sequence ID" value="NZ_CP097263.1"/>
</dbReference>
<gene>
    <name evidence="2" type="ORF">ACFFH7_02860</name>
</gene>
<evidence type="ECO:0000259" key="1">
    <source>
        <dbReference type="Pfam" id="PF01370"/>
    </source>
</evidence>
<dbReference type="InterPro" id="IPR051783">
    <property type="entry name" value="NAD(P)-dependent_oxidoreduct"/>
</dbReference>
<dbReference type="Gene3D" id="3.40.50.720">
    <property type="entry name" value="NAD(P)-binding Rossmann-like Domain"/>
    <property type="match status" value="1"/>
</dbReference>
<feature type="domain" description="NAD-dependent epimerase/dehydratase" evidence="1">
    <location>
        <begin position="3"/>
        <end position="231"/>
    </location>
</feature>
<dbReference type="InterPro" id="IPR001509">
    <property type="entry name" value="Epimerase_deHydtase"/>
</dbReference>
<evidence type="ECO:0000313" key="2">
    <source>
        <dbReference type="EMBL" id="MFC0540401.1"/>
    </source>
</evidence>
<protein>
    <submittedName>
        <fullName evidence="2">NAD-dependent epimerase/dehydratase family protein</fullName>
    </submittedName>
</protein>
<keyword evidence="3" id="KW-1185">Reference proteome</keyword>
<dbReference type="EMBL" id="JBHLUD010000001">
    <property type="protein sequence ID" value="MFC0540401.1"/>
    <property type="molecule type" value="Genomic_DNA"/>
</dbReference>
<comment type="caution">
    <text evidence="2">The sequence shown here is derived from an EMBL/GenBank/DDBJ whole genome shotgun (WGS) entry which is preliminary data.</text>
</comment>